<dbReference type="WBParaSite" id="MCU_014249-RA">
    <property type="protein sequence ID" value="MCU_014249-RA"/>
    <property type="gene ID" value="MCU_014249"/>
</dbReference>
<dbReference type="Gene3D" id="2.130.10.10">
    <property type="entry name" value="YVTN repeat-like/Quinoprotein amine dehydrogenase"/>
    <property type="match status" value="1"/>
</dbReference>
<dbReference type="InterPro" id="IPR015943">
    <property type="entry name" value="WD40/YVTN_repeat-like_dom_sf"/>
</dbReference>
<accession>A0A5K3G1K8</accession>
<name>A0A5K3G1K8_MESCO</name>
<reference evidence="2" key="1">
    <citation type="submission" date="2019-11" db="UniProtKB">
        <authorList>
            <consortium name="WormBaseParasite"/>
        </authorList>
    </citation>
    <scope>IDENTIFICATION</scope>
</reference>
<proteinExistence type="predicted"/>
<dbReference type="InterPro" id="IPR011047">
    <property type="entry name" value="Quinoprotein_ADH-like_sf"/>
</dbReference>
<sequence>VAAAAGVPAVEELVEVPVGWTSDTGSSSSGISSSTGGIETDLVGDYISSPSSLSSDSFDYVLPSLASNISLPISDFSSKPSLSFSDSSSDSTLLPLTVMPSPSFTSGVDSDCPSKVLFLCGLLSRALLFSSLQVTLPDDVDLTTPHVETTTPSPPLSVVVEATTTTARPTLRHLVPFVDLSDMSVRVLDTNEGRLLSDARIEGGYLLLGNGSSILLQDVPGVFPSESVAANAILSVDLQRGTTNLVDMESGEVLVSKDSSEGIDLDTISSLGEGVLFELALDDVLIHVDTYNGRWSVQDARTGEVSLVQEVRDGVLYLANGKQVKLQTSGSKQLLAVNAQTGIVRKFDPETGEIGSPYQPEHVDMEVTPHPVDDDLVTEPEVSEPPIVVDQDSTDGDVVTEPEVTESPIVEDQDS</sequence>
<evidence type="ECO:0000256" key="1">
    <source>
        <dbReference type="SAM" id="MobiDB-lite"/>
    </source>
</evidence>
<evidence type="ECO:0000313" key="2">
    <source>
        <dbReference type="WBParaSite" id="MCU_014249-RA"/>
    </source>
</evidence>
<dbReference type="SUPFAM" id="SSF50998">
    <property type="entry name" value="Quinoprotein alcohol dehydrogenase-like"/>
    <property type="match status" value="1"/>
</dbReference>
<protein>
    <submittedName>
        <fullName evidence="2">DUF4097 domain-containing protein</fullName>
    </submittedName>
</protein>
<dbReference type="AlphaFoldDB" id="A0A5K3G1K8"/>
<feature type="compositionally biased region" description="Acidic residues" evidence="1">
    <location>
        <begin position="392"/>
        <end position="415"/>
    </location>
</feature>
<organism evidence="2">
    <name type="scientific">Mesocestoides corti</name>
    <name type="common">Flatworm</name>
    <dbReference type="NCBI Taxonomy" id="53468"/>
    <lineage>
        <taxon>Eukaryota</taxon>
        <taxon>Metazoa</taxon>
        <taxon>Spiralia</taxon>
        <taxon>Lophotrochozoa</taxon>
        <taxon>Platyhelminthes</taxon>
        <taxon>Cestoda</taxon>
        <taxon>Eucestoda</taxon>
        <taxon>Cyclophyllidea</taxon>
        <taxon>Mesocestoididae</taxon>
        <taxon>Mesocestoides</taxon>
    </lineage>
</organism>
<feature type="region of interest" description="Disordered" evidence="1">
    <location>
        <begin position="370"/>
        <end position="415"/>
    </location>
</feature>